<dbReference type="RefSeq" id="WP_025782672.1">
    <property type="nucleotide sequence ID" value="NZ_BBYB01000069.1"/>
</dbReference>
<name>A0A069AZV8_CLODI</name>
<comment type="similarity">
    <text evidence="1">Belongs to the Mu gp47/PBSX XkdT family.</text>
</comment>
<protein>
    <submittedName>
        <fullName evidence="4">Putative phage baseplate assembly protein</fullName>
    </submittedName>
</protein>
<evidence type="ECO:0000313" key="4">
    <source>
        <dbReference type="EMBL" id="CDT82677.1"/>
    </source>
</evidence>
<dbReference type="Pfam" id="PF26079">
    <property type="entry name" value="Baseplate_J_C"/>
    <property type="match status" value="1"/>
</dbReference>
<dbReference type="AlphaFoldDB" id="A0A069AZV8"/>
<evidence type="ECO:0000259" key="2">
    <source>
        <dbReference type="Pfam" id="PF26078"/>
    </source>
</evidence>
<dbReference type="InterPro" id="IPR052399">
    <property type="entry name" value="Phage_Baseplate_Assmbl_Protein"/>
</dbReference>
<dbReference type="Pfam" id="PF26078">
    <property type="entry name" value="Baseplate_J_M"/>
    <property type="match status" value="1"/>
</dbReference>
<feature type="domain" description="Baseplate J-like central" evidence="2">
    <location>
        <begin position="174"/>
        <end position="253"/>
    </location>
</feature>
<reference evidence="4" key="1">
    <citation type="submission" date="2014-07" db="EMBL/GenBank/DDBJ databases">
        <authorList>
            <person name="Monot Marc"/>
        </authorList>
    </citation>
    <scope>NUCLEOTIDE SEQUENCE</scope>
    <source>
        <strain evidence="4">7032989</strain>
    </source>
</reference>
<evidence type="ECO:0000256" key="1">
    <source>
        <dbReference type="ARBA" id="ARBA00038087"/>
    </source>
</evidence>
<gene>
    <name evidence="4" type="ORF">BN1095_960027</name>
</gene>
<evidence type="ECO:0000259" key="3">
    <source>
        <dbReference type="Pfam" id="PF26079"/>
    </source>
</evidence>
<feature type="domain" description="Baseplate J-like C-terminal" evidence="3">
    <location>
        <begin position="260"/>
        <end position="348"/>
    </location>
</feature>
<sequence>MFELMTFENIIKRMLDSVPNTLDKREGSIIYNALAPVAVELTETYIAMDELLDQTFVDTASYYYLEKRCKERGITPLPATNTIAKGVFNIDIPIDSRFNLGEYNYVAIERISEKTYKMKCETTGPVFELGQLIPIEYVDKLETAELTEILINGEDEESEDSLRQRYYDSLNSQSFGGNIQNYKDEVNKIQDVGGVKVYPVWDGGGTVKLVIINSNFKVPSEDLVNLVQEEIDPIGHQGQGLGLAPIGHKVTVTGVVSTTINISADITYKNGYTWENIKSIAEEAVDDYLNELNMSWEDEENLIVRISQIETRLLSIDGVLDITNTMINDVKSNLTIDSNSIVVRGEVVG</sequence>
<dbReference type="InterPro" id="IPR058530">
    <property type="entry name" value="Baseplate_J-like_C"/>
</dbReference>
<dbReference type="PANTHER" id="PTHR37829">
    <property type="entry name" value="PHAGE-LIKE ELEMENT PBSX PROTEIN XKDT"/>
    <property type="match status" value="1"/>
</dbReference>
<proteinExistence type="inferred from homology"/>
<organism evidence="4">
    <name type="scientific">Clostridioides difficile</name>
    <name type="common">Peptoclostridium difficile</name>
    <dbReference type="NCBI Taxonomy" id="1496"/>
    <lineage>
        <taxon>Bacteria</taxon>
        <taxon>Bacillati</taxon>
        <taxon>Bacillota</taxon>
        <taxon>Clostridia</taxon>
        <taxon>Peptostreptococcales</taxon>
        <taxon>Peptostreptococcaceae</taxon>
        <taxon>Clostridioides</taxon>
    </lineage>
</organism>
<dbReference type="PANTHER" id="PTHR37829:SF3">
    <property type="entry name" value="PROTEIN JAYE-RELATED"/>
    <property type="match status" value="1"/>
</dbReference>
<dbReference type="EMBL" id="LK933541">
    <property type="protein sequence ID" value="CDT82677.1"/>
    <property type="molecule type" value="Genomic_DNA"/>
</dbReference>
<dbReference type="InterPro" id="IPR058531">
    <property type="entry name" value="Baseplate_J_M"/>
</dbReference>
<accession>A0A069AZV8</accession>